<evidence type="ECO:0000256" key="6">
    <source>
        <dbReference type="SAM" id="Coils"/>
    </source>
</evidence>
<evidence type="ECO:0000256" key="4">
    <source>
        <dbReference type="ARBA" id="ARBA00022989"/>
    </source>
</evidence>
<evidence type="ECO:0000313" key="9">
    <source>
        <dbReference type="Proteomes" id="UP000327013"/>
    </source>
</evidence>
<keyword evidence="3 7" id="KW-0812">Transmembrane</keyword>
<feature type="transmembrane region" description="Helical" evidence="7">
    <location>
        <begin position="73"/>
        <end position="93"/>
    </location>
</feature>
<comment type="subcellular location">
    <subcellularLocation>
        <location evidence="1">Cell membrane</location>
        <topology evidence="1">Multi-pass membrane protein</topology>
    </subcellularLocation>
</comment>
<dbReference type="PANTHER" id="PTHR30509">
    <property type="entry name" value="P-HYDROXYBENZOIC ACID EFFLUX PUMP SUBUNIT-RELATED"/>
    <property type="match status" value="1"/>
</dbReference>
<keyword evidence="4 7" id="KW-1133">Transmembrane helix</keyword>
<accession>A0A5N6RIV1</accession>
<keyword evidence="6" id="KW-0175">Coiled coil</keyword>
<keyword evidence="9" id="KW-1185">Reference proteome</keyword>
<feature type="transmembrane region" description="Helical" evidence="7">
    <location>
        <begin position="99"/>
        <end position="117"/>
    </location>
</feature>
<evidence type="ECO:0000256" key="1">
    <source>
        <dbReference type="ARBA" id="ARBA00004651"/>
    </source>
</evidence>
<gene>
    <name evidence="8" type="ORF">FH972_017408</name>
</gene>
<organism evidence="8 9">
    <name type="scientific">Carpinus fangiana</name>
    <dbReference type="NCBI Taxonomy" id="176857"/>
    <lineage>
        <taxon>Eukaryota</taxon>
        <taxon>Viridiplantae</taxon>
        <taxon>Streptophyta</taxon>
        <taxon>Embryophyta</taxon>
        <taxon>Tracheophyta</taxon>
        <taxon>Spermatophyta</taxon>
        <taxon>Magnoliopsida</taxon>
        <taxon>eudicotyledons</taxon>
        <taxon>Gunneridae</taxon>
        <taxon>Pentapetalae</taxon>
        <taxon>rosids</taxon>
        <taxon>fabids</taxon>
        <taxon>Fagales</taxon>
        <taxon>Betulaceae</taxon>
        <taxon>Carpinus</taxon>
    </lineage>
</organism>
<dbReference type="Proteomes" id="UP000327013">
    <property type="component" value="Chromosome 7"/>
</dbReference>
<evidence type="ECO:0000256" key="7">
    <source>
        <dbReference type="SAM" id="Phobius"/>
    </source>
</evidence>
<evidence type="ECO:0000256" key="3">
    <source>
        <dbReference type="ARBA" id="ARBA00022692"/>
    </source>
</evidence>
<dbReference type="PANTHER" id="PTHR30509:SF34">
    <property type="entry name" value="F3L24.34 PROTEIN"/>
    <property type="match status" value="1"/>
</dbReference>
<proteinExistence type="predicted"/>
<dbReference type="OrthoDB" id="68611at2759"/>
<evidence type="ECO:0000256" key="2">
    <source>
        <dbReference type="ARBA" id="ARBA00022475"/>
    </source>
</evidence>
<reference evidence="8 9" key="1">
    <citation type="submission" date="2019-06" db="EMBL/GenBank/DDBJ databases">
        <title>A chromosomal-level reference genome of Carpinus fangiana (Coryloideae, Betulaceae).</title>
        <authorList>
            <person name="Yang X."/>
            <person name="Wang Z."/>
            <person name="Zhang L."/>
            <person name="Hao G."/>
            <person name="Liu J."/>
            <person name="Yang Y."/>
        </authorList>
    </citation>
    <scope>NUCLEOTIDE SEQUENCE [LARGE SCALE GENOMIC DNA]</scope>
    <source>
        <strain evidence="8">Cfa_2016G</strain>
        <tissue evidence="8">Leaf</tissue>
    </source>
</reference>
<protein>
    <submittedName>
        <fullName evidence="8">Uncharacterized protein</fullName>
    </submittedName>
</protein>
<feature type="transmembrane region" description="Helical" evidence="7">
    <location>
        <begin position="152"/>
        <end position="173"/>
    </location>
</feature>
<keyword evidence="5 7" id="KW-0472">Membrane</keyword>
<keyword evidence="2" id="KW-1003">Cell membrane</keyword>
<sequence length="766" mass="85052">MQRIRNTKNPTRELWLERLGSALRTILACSIVGCTTLYGPVTLQRLLAYPAFSYVTTVLIVSDATLGSTLRGFWHAFYATLQVTILSALGLWLVGPARFTNGLAAAAVALSAFAVALPESTHLMTKRLAFGQIVIVYVGVAIQGAETEVTEHLIQVASSAALGAMASVLAMFFPCPRLAYNEDGMLWERPSLPFFRANCMDLGEMLQEMEIPIRGMEIALTSCQSFPVSIEGEEELRNVLRSLTEQMRKLEQAKCFVSFGATAAQERAIKFSEKFNRNLENILITPEDLQSSFFIYCTELLNDLLIPQNPNCTIEIESQKNNTEESRHSEKQVHCIFHRTWRLLNLRPTSQNLVFAFKCSVSLGLAVLLGLIYNKENGYWSGLTIAITFATGRHATFSIANARAQGTAMGSVYGILCNFILQKHVGFRLLPLLPWIIFTSFLRHSQMYGQAGGISAAIGALLILGRKNYGPPGEFAIARITEASIGLVCFIMVEILVHPIRAATLAKTKLSRSFGALQGCFKDTVLHATQNTRSSNFPALREKQKKLRAQVNELEKLITEAELEPNFWFLSFPGDSYKKLLGSLLKMVDLLLFASYTIEFLSQVSSRAGVALEDLQEHISNDLELFKKEVGSTLKCLEQVTSIKSLAALEKKLQKKNTSQDIELGKSSNANAFRVSSADEEEVENIVSSFLQHSSKVADKLYASEGEDKLKNKMVLCLCGLGFSINTLMKETMKIEKEVKELVKWENPSSHINLYEISCKVNALHT</sequence>
<evidence type="ECO:0000256" key="5">
    <source>
        <dbReference type="ARBA" id="ARBA00023136"/>
    </source>
</evidence>
<name>A0A5N6RIV1_9ROSI</name>
<feature type="transmembrane region" description="Helical" evidence="7">
    <location>
        <begin position="129"/>
        <end position="146"/>
    </location>
</feature>
<feature type="coiled-coil region" evidence="6">
    <location>
        <begin position="537"/>
        <end position="564"/>
    </location>
</feature>
<dbReference type="EMBL" id="CM017327">
    <property type="protein sequence ID" value="KAE8099424.1"/>
    <property type="molecule type" value="Genomic_DNA"/>
</dbReference>
<dbReference type="AlphaFoldDB" id="A0A5N6RIV1"/>
<dbReference type="InterPro" id="IPR006726">
    <property type="entry name" value="PHBA_efflux_AaeB/fusaric-R"/>
</dbReference>
<evidence type="ECO:0000313" key="8">
    <source>
        <dbReference type="EMBL" id="KAE8099424.1"/>
    </source>
</evidence>
<dbReference type="GO" id="GO:0005886">
    <property type="term" value="C:plasma membrane"/>
    <property type="evidence" value="ECO:0007669"/>
    <property type="project" value="UniProtKB-SubCell"/>
</dbReference>
<feature type="transmembrane region" description="Helical" evidence="7">
    <location>
        <begin position="21"/>
        <end position="41"/>
    </location>
</feature>
<dbReference type="GO" id="GO:0022857">
    <property type="term" value="F:transmembrane transporter activity"/>
    <property type="evidence" value="ECO:0007669"/>
    <property type="project" value="InterPro"/>
</dbReference>
<dbReference type="Pfam" id="PF04632">
    <property type="entry name" value="FUSC"/>
    <property type="match status" value="1"/>
</dbReference>